<dbReference type="SUPFAM" id="SSF56281">
    <property type="entry name" value="Metallo-hydrolase/oxidoreductase"/>
    <property type="match status" value="1"/>
</dbReference>
<dbReference type="Gene3D" id="3.60.15.10">
    <property type="entry name" value="Ribonuclease Z/Hydroxyacylglutathione hydrolase-like"/>
    <property type="match status" value="1"/>
</dbReference>
<reference evidence="2 3" key="1">
    <citation type="submission" date="2019-04" db="EMBL/GenBank/DDBJ databases">
        <title>Microbes associate with the intestines of laboratory mice.</title>
        <authorList>
            <person name="Navarre W."/>
            <person name="Wong E."/>
            <person name="Huang K.C."/>
            <person name="Tropini C."/>
            <person name="Ng K."/>
            <person name="Yu B."/>
        </authorList>
    </citation>
    <scope>NUCLEOTIDE SEQUENCE [LARGE SCALE GENOMIC DNA]</scope>
    <source>
        <strain evidence="2 3">NM48_B13</strain>
    </source>
</reference>
<gene>
    <name evidence="2" type="ORF">E5982_05075</name>
</gene>
<sequence>MGGGAFRCGCRRVPAAGFAFNCSRNAVGALSSTNTPRFCRGELLPWLARFLRRWAPVCLKLHVLASGSKGNAAIVENAATGEGLLIDCGLCKRDFLARAAEAGFDVRRLRGVLVTHAHSDHTKCLGVVLRSLAKEGVRVPLYAHPETVRESGPLQQVRDDGLAELRPLAAGDVLGLAGMQVHPFATSHDAAVSFGFRVECEGEALGYLTDSGCVSAAAHEALSGVRLLALESNHCPSMLKTCGYPYYLQQRIASDEGHLSNSQAADELAALLHPGLEAVVAMHVSQESNTYVIPRRTLGQVLADAGHSAQLSVALQQQLVSL</sequence>
<evidence type="ECO:0000313" key="3">
    <source>
        <dbReference type="Proteomes" id="UP000309454"/>
    </source>
</evidence>
<protein>
    <submittedName>
        <fullName evidence="2">MBL fold metallo-hydrolase</fullName>
    </submittedName>
</protein>
<dbReference type="PANTHER" id="PTHR47619">
    <property type="entry name" value="METALLO-HYDROLASE YYCJ-RELATED"/>
    <property type="match status" value="1"/>
</dbReference>
<dbReference type="Proteomes" id="UP000309454">
    <property type="component" value="Unassembled WGS sequence"/>
</dbReference>
<keyword evidence="3" id="KW-1185">Reference proteome</keyword>
<dbReference type="GO" id="GO:0016787">
    <property type="term" value="F:hydrolase activity"/>
    <property type="evidence" value="ECO:0007669"/>
    <property type="project" value="UniProtKB-KW"/>
</dbReference>
<dbReference type="OrthoDB" id="2971563at2"/>
<dbReference type="EMBL" id="SSTM01000003">
    <property type="protein sequence ID" value="TJW10656.1"/>
    <property type="molecule type" value="Genomic_DNA"/>
</dbReference>
<dbReference type="InterPro" id="IPR001279">
    <property type="entry name" value="Metallo-B-lactamas"/>
</dbReference>
<keyword evidence="2" id="KW-0378">Hydrolase</keyword>
<comment type="caution">
    <text evidence="2">The sequence shown here is derived from an EMBL/GenBank/DDBJ whole genome shotgun (WGS) entry which is preliminary data.</text>
</comment>
<proteinExistence type="predicted"/>
<name>A0A3N0AC71_9ACTN</name>
<dbReference type="PANTHER" id="PTHR47619:SF1">
    <property type="entry name" value="EXODEOXYRIBONUCLEASE WALJ"/>
    <property type="match status" value="1"/>
</dbReference>
<dbReference type="AlphaFoldDB" id="A0A3N0AC71"/>
<evidence type="ECO:0000259" key="1">
    <source>
        <dbReference type="SMART" id="SM00849"/>
    </source>
</evidence>
<dbReference type="InterPro" id="IPR052533">
    <property type="entry name" value="WalJ/YycJ-like"/>
</dbReference>
<dbReference type="Pfam" id="PF12706">
    <property type="entry name" value="Lactamase_B_2"/>
    <property type="match status" value="1"/>
</dbReference>
<dbReference type="InterPro" id="IPR036866">
    <property type="entry name" value="RibonucZ/Hydroxyglut_hydro"/>
</dbReference>
<organism evidence="2 3">
    <name type="scientific">Parvibacter caecicola</name>
    <dbReference type="NCBI Taxonomy" id="747645"/>
    <lineage>
        <taxon>Bacteria</taxon>
        <taxon>Bacillati</taxon>
        <taxon>Actinomycetota</taxon>
        <taxon>Coriobacteriia</taxon>
        <taxon>Coriobacteriales</taxon>
        <taxon>Coriobacteriaceae</taxon>
        <taxon>Parvibacter</taxon>
    </lineage>
</organism>
<accession>A0A3N0AC71</accession>
<dbReference type="SMART" id="SM00849">
    <property type="entry name" value="Lactamase_B"/>
    <property type="match status" value="1"/>
</dbReference>
<evidence type="ECO:0000313" key="2">
    <source>
        <dbReference type="EMBL" id="TJW10656.1"/>
    </source>
</evidence>
<feature type="domain" description="Metallo-beta-lactamase" evidence="1">
    <location>
        <begin position="69"/>
        <end position="283"/>
    </location>
</feature>